<dbReference type="GO" id="GO:0005923">
    <property type="term" value="C:bicellular tight junction"/>
    <property type="evidence" value="ECO:0007669"/>
    <property type="project" value="TreeGrafter"/>
</dbReference>
<keyword evidence="8" id="KW-0514">Muscle protein</keyword>
<evidence type="ECO:0000256" key="3">
    <source>
        <dbReference type="ARBA" id="ARBA00022433"/>
    </source>
</evidence>
<name>A0A833RNR7_9HYME</name>
<gene>
    <name evidence="11" type="ORF">E2986_06357</name>
</gene>
<dbReference type="GO" id="GO:0030239">
    <property type="term" value="P:myofibril assembly"/>
    <property type="evidence" value="ECO:0007669"/>
    <property type="project" value="UniProtKB-ARBA"/>
</dbReference>
<feature type="coiled-coil region" evidence="9">
    <location>
        <begin position="34"/>
        <end position="75"/>
    </location>
</feature>
<keyword evidence="12" id="KW-1185">Reference proteome</keyword>
<evidence type="ECO:0000256" key="9">
    <source>
        <dbReference type="SAM" id="Coils"/>
    </source>
</evidence>
<feature type="coiled-coil region" evidence="9">
    <location>
        <begin position="119"/>
        <end position="497"/>
    </location>
</feature>
<reference evidence="11" key="1">
    <citation type="submission" date="2019-11" db="EMBL/GenBank/DDBJ databases">
        <title>The nuclear and mitochondrial genomes of Frieseomelitta varia - a highly eusocial stingless bee (Meliponini) with a permanently sterile worker caste.</title>
        <authorList>
            <person name="Freitas F.C.P."/>
            <person name="Lourenco A.P."/>
            <person name="Nunes F.M.F."/>
            <person name="Paschoal A.R."/>
            <person name="Abreu F.C.P."/>
            <person name="Barbin F.O."/>
            <person name="Bataglia L."/>
            <person name="Cardoso-Junior C.A.M."/>
            <person name="Cervoni M.S."/>
            <person name="Silva S.R."/>
            <person name="Dalarmi F."/>
            <person name="Del Lama M.A."/>
            <person name="Depintor T.S."/>
            <person name="Ferreira K.M."/>
            <person name="Goria P.S."/>
            <person name="Jaskot M.C."/>
            <person name="Lago D.C."/>
            <person name="Luna-Lucena D."/>
            <person name="Moda L.M."/>
            <person name="Nascimento L."/>
            <person name="Pedrino M."/>
            <person name="Rabico F.O."/>
            <person name="Sanches F.C."/>
            <person name="Santos D.E."/>
            <person name="Santos C.G."/>
            <person name="Vieira J."/>
            <person name="Lopes T.F."/>
            <person name="Barchuk A.R."/>
            <person name="Hartfelder K."/>
            <person name="Simoes Z.L.P."/>
            <person name="Bitondi M.M.G."/>
            <person name="Pinheiro D.G."/>
        </authorList>
    </citation>
    <scope>NUCLEOTIDE SEQUENCE</scope>
    <source>
        <strain evidence="11">USP_RPSP 00005682</strain>
        <tissue evidence="11">Whole individual</tissue>
    </source>
</reference>
<proteinExistence type="inferred from homology"/>
<protein>
    <recommendedName>
        <fullName evidence="10">Myosin tail domain-containing protein</fullName>
    </recommendedName>
</protein>
<dbReference type="SUPFAM" id="SSF57997">
    <property type="entry name" value="Tropomyosin"/>
    <property type="match status" value="1"/>
</dbReference>
<evidence type="ECO:0000256" key="2">
    <source>
        <dbReference type="ARBA" id="ARBA00008447"/>
    </source>
</evidence>
<dbReference type="PANTHER" id="PTHR46349">
    <property type="entry name" value="CINGULIN-LIKE PROTEIN 1-RELATED"/>
    <property type="match status" value="1"/>
</dbReference>
<accession>A0A833RNR7</accession>
<evidence type="ECO:0000256" key="5">
    <source>
        <dbReference type="ARBA" id="ARBA00023054"/>
    </source>
</evidence>
<dbReference type="PANTHER" id="PTHR46349:SF7">
    <property type="entry name" value="MYOSIN TAIL DOMAIN-CONTAINING PROTEIN"/>
    <property type="match status" value="1"/>
</dbReference>
<evidence type="ECO:0000259" key="10">
    <source>
        <dbReference type="Pfam" id="PF01576"/>
    </source>
</evidence>
<feature type="domain" description="Myosin tail" evidence="10">
    <location>
        <begin position="780"/>
        <end position="1102"/>
    </location>
</feature>
<evidence type="ECO:0000256" key="6">
    <source>
        <dbReference type="ARBA" id="ARBA00023123"/>
    </source>
</evidence>
<dbReference type="Proteomes" id="UP000655588">
    <property type="component" value="Unassembled WGS sequence"/>
</dbReference>
<evidence type="ECO:0000313" key="12">
    <source>
        <dbReference type="Proteomes" id="UP000655588"/>
    </source>
</evidence>
<dbReference type="GO" id="GO:0030016">
    <property type="term" value="C:myofibril"/>
    <property type="evidence" value="ECO:0007669"/>
    <property type="project" value="UniProtKB-SubCell"/>
</dbReference>
<dbReference type="GO" id="GO:0016459">
    <property type="term" value="C:myosin complex"/>
    <property type="evidence" value="ECO:0007669"/>
    <property type="project" value="UniProtKB-KW"/>
</dbReference>
<keyword evidence="5 9" id="KW-0175">Coiled coil</keyword>
<keyword evidence="4" id="KW-0963">Cytoplasm</keyword>
<keyword evidence="3" id="KW-0787">Thick filament</keyword>
<evidence type="ECO:0000256" key="8">
    <source>
        <dbReference type="ARBA" id="ARBA00023179"/>
    </source>
</evidence>
<sequence>MSSAVAKTSKYTYRSTGGGTADVSIEYSADLSALSRLEDKIRLLQDDLESERELRQRIERERADLSVQVIQLSERLEEAEGGAESQFEINKKRDTELAKLRKLLEDVHLESEETAHLLRKKHQEVVVDFQDQIDQLSKARAKADKEKSKFQQEVYELLAQLDSVTKEKVLSIKTVEKLEVHVAELNVKIEELNRTIIDITNHKTRISQENIELTKEVQDLKVNIENVVYLKTQLVGQLEDARRRLEDEDRRRSLVEASLHQVESELESVRIQLEEESEARLDIERQLVKANGEVQVWRSKYETEANARAEEVEELRRKYGARIQEQEEQIETLLVKINNLEKQKSRLQSEVEVLIIDLEKANGTARELQKRVDHLEKINLELKARLDESVALYEQSQRDLRNKQQELQRTNAELDKTRELKDQLARENKKLGDDLNDAKNQLSDMNRRLHELELELRRLENEREELAAAYKEAEAGRKIEEQRAQRLSSELTQLRHDYERRLTEKDEEIEIIRYGVNFYQPMPEYIDRQGRNFSLSSDYRSHRSQLPWSDGRALWENRPVETYPRRELISRAIDAEDEARDHLSHFKIANRSNFSFSKVSEASHVTREIFPRKPEEIKPPSNLLLLVESARVKSAREREMANINMRSLRDVQTIAEIEEKLNQGQSLRGKSARAIGFHLTAESLKKLNRSQELADIRKKETASANYLLDSRDRLRILEEKTRYLDEDDLTAPLNSLSRELKGYEEKSSNYFLDKRYRHPTRPRRFKQTSIEIEQLNARVVEAETKLKTEVQRVKKKLQVQITELELSLDVANKNNIDLQKTIKKQSLTLTELQAHYDEVQRQLQVTLDQLGISQRRLQSLTAELEEVRGNYESALRAKRSVEQQYEESVSRINELTTISVNLTSSKAKLEQELATLAGDYEEVTKELRVSDERYQRVQNELKHTVEILHEEQERIVKIESIKKSLEIEVKNLSVRLEEVEANAIVGGKRIISKLEARIRDLELELDEEKRRHAETVKILRKKERNIKEVMIQVEEDAKNITLLQESLDKASQKVSIYKRQLQEQEGMSQQSVTRVRRFQRELEAAEDRADTAESNLSLIRAKHRSFVTTSTVPGSQFSFFQIYGVLGTTSKRRRKGRASIYHRKLKGPRRVSNGPYRKHRKEQRKIRAKAKNGAIIFNCLTTMSNDPSITKRKEWIYYKYIHK</sequence>
<dbReference type="GO" id="GO:0032982">
    <property type="term" value="C:myosin filament"/>
    <property type="evidence" value="ECO:0007669"/>
    <property type="project" value="UniProtKB-KW"/>
</dbReference>
<comment type="caution">
    <text evidence="11">The sequence shown here is derived from an EMBL/GenBank/DDBJ whole genome shotgun (WGS) entry which is preliminary data.</text>
</comment>
<evidence type="ECO:0000256" key="7">
    <source>
        <dbReference type="ARBA" id="ARBA00023175"/>
    </source>
</evidence>
<dbReference type="FunFam" id="1.20.5.340:FF:000035">
    <property type="entry name" value="Paramyosin, long form"/>
    <property type="match status" value="1"/>
</dbReference>
<dbReference type="SUPFAM" id="SSF90257">
    <property type="entry name" value="Myosin rod fragments"/>
    <property type="match status" value="2"/>
</dbReference>
<dbReference type="Gene3D" id="1.20.5.1160">
    <property type="entry name" value="Vasodilator-stimulated phosphoprotein"/>
    <property type="match status" value="1"/>
</dbReference>
<dbReference type="Gene3D" id="1.20.5.340">
    <property type="match status" value="3"/>
</dbReference>
<comment type="similarity">
    <text evidence="2">Belongs to the paramyosin family.</text>
</comment>
<keyword evidence="6" id="KW-0518">Myosin</keyword>
<evidence type="ECO:0000256" key="1">
    <source>
        <dbReference type="ARBA" id="ARBA00004657"/>
    </source>
</evidence>
<evidence type="ECO:0000256" key="4">
    <source>
        <dbReference type="ARBA" id="ARBA00022490"/>
    </source>
</evidence>
<dbReference type="InterPro" id="IPR002928">
    <property type="entry name" value="Myosin_tail"/>
</dbReference>
<organism evidence="11 12">
    <name type="scientific">Frieseomelitta varia</name>
    <dbReference type="NCBI Taxonomy" id="561572"/>
    <lineage>
        <taxon>Eukaryota</taxon>
        <taxon>Metazoa</taxon>
        <taxon>Ecdysozoa</taxon>
        <taxon>Arthropoda</taxon>
        <taxon>Hexapoda</taxon>
        <taxon>Insecta</taxon>
        <taxon>Pterygota</taxon>
        <taxon>Neoptera</taxon>
        <taxon>Endopterygota</taxon>
        <taxon>Hymenoptera</taxon>
        <taxon>Apocrita</taxon>
        <taxon>Aculeata</taxon>
        <taxon>Apoidea</taxon>
        <taxon>Anthophila</taxon>
        <taxon>Apidae</taxon>
        <taxon>Frieseomelitta</taxon>
    </lineage>
</organism>
<comment type="subcellular location">
    <subcellularLocation>
        <location evidence="1">Cytoplasm</location>
        <location evidence="1">Myofibril</location>
    </subcellularLocation>
</comment>
<evidence type="ECO:0000313" key="11">
    <source>
        <dbReference type="EMBL" id="KAF3420081.1"/>
    </source>
</evidence>
<keyword evidence="7" id="KW-0505">Motor protein</keyword>
<feature type="coiled-coil region" evidence="9">
    <location>
        <begin position="765"/>
        <end position="1102"/>
    </location>
</feature>
<dbReference type="Pfam" id="PF01576">
    <property type="entry name" value="Myosin_tail_1"/>
    <property type="match status" value="2"/>
</dbReference>
<feature type="domain" description="Myosin tail" evidence="10">
    <location>
        <begin position="35"/>
        <end position="510"/>
    </location>
</feature>
<dbReference type="EMBL" id="WNWW01001006">
    <property type="protein sequence ID" value="KAF3420081.1"/>
    <property type="molecule type" value="Genomic_DNA"/>
</dbReference>
<dbReference type="AlphaFoldDB" id="A0A833RNR7"/>